<dbReference type="Proteomes" id="UP000009183">
    <property type="component" value="Chromosome 14"/>
</dbReference>
<sequence length="60" mass="6765">MKQHAWINPTPAVATCRNSGFMNLLKLLYNRKRHGLIGDQEIPGCQNGLVQILQLSVETF</sequence>
<reference evidence="2" key="1">
    <citation type="journal article" date="2007" name="Nature">
        <title>The grapevine genome sequence suggests ancestral hexaploidization in major angiosperm phyla.</title>
        <authorList>
            <consortium name="The French-Italian Public Consortium for Grapevine Genome Characterization."/>
            <person name="Jaillon O."/>
            <person name="Aury J.-M."/>
            <person name="Noel B."/>
            <person name="Policriti A."/>
            <person name="Clepet C."/>
            <person name="Casagrande A."/>
            <person name="Choisne N."/>
            <person name="Aubourg S."/>
            <person name="Vitulo N."/>
            <person name="Jubin C."/>
            <person name="Vezzi A."/>
            <person name="Legeai F."/>
            <person name="Hugueney P."/>
            <person name="Dasilva C."/>
            <person name="Horner D."/>
            <person name="Mica E."/>
            <person name="Jublot D."/>
            <person name="Poulain J."/>
            <person name="Bruyere C."/>
            <person name="Billault A."/>
            <person name="Segurens B."/>
            <person name="Gouyvenoux M."/>
            <person name="Ugarte E."/>
            <person name="Cattonaro F."/>
            <person name="Anthouard V."/>
            <person name="Vico V."/>
            <person name="Del Fabbro C."/>
            <person name="Alaux M."/>
            <person name="Di Gaspero G."/>
            <person name="Dumas V."/>
            <person name="Felice N."/>
            <person name="Paillard S."/>
            <person name="Juman I."/>
            <person name="Moroldo M."/>
            <person name="Scalabrin S."/>
            <person name="Canaguier A."/>
            <person name="Le Clainche I."/>
            <person name="Malacrida G."/>
            <person name="Durand E."/>
            <person name="Pesole G."/>
            <person name="Laucou V."/>
            <person name="Chatelet P."/>
            <person name="Merdinoglu D."/>
            <person name="Delledonne M."/>
            <person name="Pezzotti M."/>
            <person name="Lecharny A."/>
            <person name="Scarpelli C."/>
            <person name="Artiguenave F."/>
            <person name="Pe M.E."/>
            <person name="Valle G."/>
            <person name="Morgante M."/>
            <person name="Caboche M."/>
            <person name="Adam-Blondon A.-F."/>
            <person name="Weissenbach J."/>
            <person name="Quetier F."/>
            <person name="Wincker P."/>
        </authorList>
    </citation>
    <scope>NUCLEOTIDE SEQUENCE [LARGE SCALE GENOMIC DNA]</scope>
    <source>
        <strain evidence="2">cv. Pinot noir / PN40024</strain>
    </source>
</reference>
<proteinExistence type="predicted"/>
<dbReference type="EMBL" id="FN595241">
    <property type="protein sequence ID" value="CBI22340.3"/>
    <property type="molecule type" value="Genomic_DNA"/>
</dbReference>
<organism evidence="1 2">
    <name type="scientific">Vitis vinifera</name>
    <name type="common">Grape</name>
    <dbReference type="NCBI Taxonomy" id="29760"/>
    <lineage>
        <taxon>Eukaryota</taxon>
        <taxon>Viridiplantae</taxon>
        <taxon>Streptophyta</taxon>
        <taxon>Embryophyta</taxon>
        <taxon>Tracheophyta</taxon>
        <taxon>Spermatophyta</taxon>
        <taxon>Magnoliopsida</taxon>
        <taxon>eudicotyledons</taxon>
        <taxon>Gunneridae</taxon>
        <taxon>Pentapetalae</taxon>
        <taxon>rosids</taxon>
        <taxon>Vitales</taxon>
        <taxon>Vitaceae</taxon>
        <taxon>Viteae</taxon>
        <taxon>Vitis</taxon>
    </lineage>
</organism>
<dbReference type="InParanoid" id="E0CU82"/>
<accession>E0CU82</accession>
<protein>
    <submittedName>
        <fullName evidence="1">Uncharacterized protein</fullName>
    </submittedName>
</protein>
<evidence type="ECO:0000313" key="1">
    <source>
        <dbReference type="EMBL" id="CBI22340.3"/>
    </source>
</evidence>
<gene>
    <name evidence="1" type="ordered locus">VIT_14s0036g01160</name>
</gene>
<dbReference type="HOGENOM" id="CLU_2946344_0_0_1"/>
<dbReference type="PaxDb" id="29760-VIT_14s0036g01160.t01"/>
<evidence type="ECO:0000313" key="2">
    <source>
        <dbReference type="Proteomes" id="UP000009183"/>
    </source>
</evidence>
<keyword evidence="2" id="KW-1185">Reference proteome</keyword>
<name>E0CU82_VITVI</name>
<dbReference type="AlphaFoldDB" id="E0CU82"/>